<dbReference type="AlphaFoldDB" id="A0A6V7UE46"/>
<proteinExistence type="predicted"/>
<dbReference type="Gene3D" id="3.30.40.150">
    <property type="entry name" value="TRAF-like zinc-finger, N-terminal subdomain"/>
    <property type="match status" value="1"/>
</dbReference>
<evidence type="ECO:0000256" key="5">
    <source>
        <dbReference type="PROSITE-ProRule" id="PRU00207"/>
    </source>
</evidence>
<evidence type="ECO:0000256" key="3">
    <source>
        <dbReference type="ARBA" id="ARBA00022786"/>
    </source>
</evidence>
<dbReference type="Pfam" id="PF15965">
    <property type="entry name" value="zf-TRAF_2"/>
    <property type="match status" value="1"/>
</dbReference>
<dbReference type="EMBL" id="CAJEWN010000053">
    <property type="protein sequence ID" value="CAD2153432.1"/>
    <property type="molecule type" value="Genomic_DNA"/>
</dbReference>
<keyword evidence="4 5" id="KW-0862">Zinc</keyword>
<keyword evidence="3" id="KW-0833">Ubl conjugation pathway</keyword>
<dbReference type="InterPro" id="IPR043013">
    <property type="entry name" value="Znf_TRAF_N"/>
</dbReference>
<dbReference type="PANTHER" id="PTHR15933:SF20">
    <property type="entry name" value="F-BOX DOMAIN-CONTAINING PROTEIN"/>
    <property type="match status" value="1"/>
</dbReference>
<organism evidence="7 8">
    <name type="scientific">Meloidogyne enterolobii</name>
    <name type="common">Root-knot nematode worm</name>
    <name type="synonym">Meloidogyne mayaguensis</name>
    <dbReference type="NCBI Taxonomy" id="390850"/>
    <lineage>
        <taxon>Eukaryota</taxon>
        <taxon>Metazoa</taxon>
        <taxon>Ecdysozoa</taxon>
        <taxon>Nematoda</taxon>
        <taxon>Chromadorea</taxon>
        <taxon>Rhabditida</taxon>
        <taxon>Tylenchina</taxon>
        <taxon>Tylenchomorpha</taxon>
        <taxon>Tylenchoidea</taxon>
        <taxon>Meloidogynidae</taxon>
        <taxon>Meloidogyninae</taxon>
        <taxon>Meloidogyne</taxon>
    </lineage>
</organism>
<dbReference type="PANTHER" id="PTHR15933">
    <property type="entry name" value="PROTEIN CBG16327"/>
    <property type="match status" value="1"/>
</dbReference>
<dbReference type="OrthoDB" id="5918172at2759"/>
<dbReference type="Proteomes" id="UP000580250">
    <property type="component" value="Unassembled WGS sequence"/>
</dbReference>
<dbReference type="GO" id="GO:0061630">
    <property type="term" value="F:ubiquitin protein ligase activity"/>
    <property type="evidence" value="ECO:0007669"/>
    <property type="project" value="InterPro"/>
</dbReference>
<evidence type="ECO:0000256" key="2">
    <source>
        <dbReference type="ARBA" id="ARBA00022771"/>
    </source>
</evidence>
<dbReference type="PROSITE" id="PS50145">
    <property type="entry name" value="ZF_TRAF"/>
    <property type="match status" value="1"/>
</dbReference>
<evidence type="ECO:0000256" key="1">
    <source>
        <dbReference type="ARBA" id="ARBA00022723"/>
    </source>
</evidence>
<feature type="domain" description="TRAF-type" evidence="6">
    <location>
        <begin position="53"/>
        <end position="97"/>
    </location>
</feature>
<keyword evidence="2 5" id="KW-0863">Zinc-finger</keyword>
<comment type="caution">
    <text evidence="7">The sequence shown here is derived from an EMBL/GenBank/DDBJ whole genome shotgun (WGS) entry which is preliminary data.</text>
</comment>
<dbReference type="InterPro" id="IPR001810">
    <property type="entry name" value="F-box_dom"/>
</dbReference>
<keyword evidence="1 5" id="KW-0479">Metal-binding</keyword>
<evidence type="ECO:0000259" key="6">
    <source>
        <dbReference type="PROSITE" id="PS50145"/>
    </source>
</evidence>
<evidence type="ECO:0000313" key="7">
    <source>
        <dbReference type="EMBL" id="CAD2153432.1"/>
    </source>
</evidence>
<evidence type="ECO:0000256" key="4">
    <source>
        <dbReference type="ARBA" id="ARBA00022833"/>
    </source>
</evidence>
<dbReference type="InterPro" id="IPR001293">
    <property type="entry name" value="Znf_TRAF"/>
</dbReference>
<dbReference type="Pfam" id="PF15966">
    <property type="entry name" value="F-box_4"/>
    <property type="match status" value="1"/>
</dbReference>
<feature type="zinc finger region" description="TRAF-type" evidence="5">
    <location>
        <begin position="53"/>
        <end position="97"/>
    </location>
</feature>
<accession>A0A6V7UE46</accession>
<dbReference type="GO" id="GO:0008270">
    <property type="term" value="F:zinc ion binding"/>
    <property type="evidence" value="ECO:0007669"/>
    <property type="project" value="UniProtKB-KW"/>
</dbReference>
<protein>
    <recommendedName>
        <fullName evidence="6">TRAF-type domain-containing protein</fullName>
    </recommendedName>
</protein>
<dbReference type="SUPFAM" id="SSF49599">
    <property type="entry name" value="TRAF domain-like"/>
    <property type="match status" value="1"/>
</dbReference>
<sequence length="536" mass="61463">MFIEPTIIDKSFPAEHVHCVNCIKLNCKQGDLCPLIHCNFCGVRLHKCKLEDHIEHICGKAPCTCPNTIYGCNVRLRRQLIAEHIAFCCASLVFCPFVRNRQFYSAKAKKLLKRIARTGEKIFPENEKTMEELNELEVPDIAIALIDQKVLTKFFQIPRKKRSTLRPTAIAMDFIKQNSLVINKYKNRQNEVVSEAPLEDKNFYKRKFSLNEPDSDYFDSSDEEKQEIEIKNKKICEPFAGCRLCKLDPGSQHLHQLGSMKENKENGDFEQKKKNILKLFDNNSILSFLPEFYRKRSLLVTPNIPFLSIVLGEEYLSVNYPIFGCSACSIPRSQFNSHYASHNILDESTPYNFIARCPNWQRGCSFKMNTLTPLKGNGVFRYNSFLSACVYEPMPNLPILMNVPSASSSGFFLAEMPSHFYLLIARWMDDASLRTLSVTCSRMYQLLPKLLPHRLCVEIKWKKERVVGDGFVGNRFVEDGFYESFSAVQGSIPSLIVQPQGPIIDHLQNCDYRDVYDLGIEPIELKKVHGSFALAN</sequence>
<evidence type="ECO:0000313" key="8">
    <source>
        <dbReference type="Proteomes" id="UP000580250"/>
    </source>
</evidence>
<gene>
    <name evidence="7" type="ORF">MENT_LOCUS11126</name>
</gene>
<name>A0A6V7UE46_MELEN</name>
<dbReference type="InterPro" id="IPR031890">
    <property type="entry name" value="Fbxo30/Fbxo40"/>
</dbReference>
<reference evidence="7 8" key="1">
    <citation type="submission" date="2020-08" db="EMBL/GenBank/DDBJ databases">
        <authorList>
            <person name="Koutsovoulos G."/>
            <person name="Danchin GJ E."/>
        </authorList>
    </citation>
    <scope>NUCLEOTIDE SEQUENCE [LARGE SCALE GENOMIC DNA]</scope>
</reference>